<dbReference type="InterPro" id="IPR051010">
    <property type="entry name" value="BCAA_transport"/>
</dbReference>
<dbReference type="AlphaFoldDB" id="A1WRB5"/>
<dbReference type="OrthoDB" id="5469508at2"/>
<dbReference type="PANTHER" id="PTHR30483:SF6">
    <property type="entry name" value="PERIPLASMIC BINDING PROTEIN OF ABC TRANSPORTER FOR NATURAL AMINO ACIDS"/>
    <property type="match status" value="1"/>
</dbReference>
<dbReference type="PANTHER" id="PTHR30483">
    <property type="entry name" value="LEUCINE-SPECIFIC-BINDING PROTEIN"/>
    <property type="match status" value="1"/>
</dbReference>
<proteinExistence type="inferred from homology"/>
<name>A1WRB5_VEREI</name>
<reference evidence="8" key="1">
    <citation type="submission" date="2006-12" db="EMBL/GenBank/DDBJ databases">
        <title>Complete sequence of chromosome 1 of Verminephrobacter eiseniae EF01-2.</title>
        <authorList>
            <person name="Copeland A."/>
            <person name="Lucas S."/>
            <person name="Lapidus A."/>
            <person name="Barry K."/>
            <person name="Detter J.C."/>
            <person name="Glavina del Rio T."/>
            <person name="Dalin E."/>
            <person name="Tice H."/>
            <person name="Pitluck S."/>
            <person name="Chertkov O."/>
            <person name="Brettin T."/>
            <person name="Bruce D."/>
            <person name="Han C."/>
            <person name="Tapia R."/>
            <person name="Gilna P."/>
            <person name="Schmutz J."/>
            <person name="Larimer F."/>
            <person name="Land M."/>
            <person name="Hauser L."/>
            <person name="Kyrpides N."/>
            <person name="Kim E."/>
            <person name="Stahl D."/>
            <person name="Richardson P."/>
        </authorList>
    </citation>
    <scope>NUCLEOTIDE SEQUENCE [LARGE SCALE GENOMIC DNA]</scope>
    <source>
        <strain evidence="8">EF01-2</strain>
    </source>
</reference>
<dbReference type="Pfam" id="PF13458">
    <property type="entry name" value="Peripla_BP_6"/>
    <property type="match status" value="1"/>
</dbReference>
<dbReference type="InterPro" id="IPR000709">
    <property type="entry name" value="Leu_Ile_Val-bd"/>
</dbReference>
<keyword evidence="3 5" id="KW-0732">Signal</keyword>
<feature type="signal peptide" evidence="5">
    <location>
        <begin position="1"/>
        <end position="27"/>
    </location>
</feature>
<evidence type="ECO:0000256" key="4">
    <source>
        <dbReference type="ARBA" id="ARBA00022970"/>
    </source>
</evidence>
<dbReference type="Proteomes" id="UP000000374">
    <property type="component" value="Chromosome"/>
</dbReference>
<dbReference type="RefSeq" id="WP_011812157.1">
    <property type="nucleotide sequence ID" value="NC_008786.1"/>
</dbReference>
<dbReference type="eggNOG" id="COG0683">
    <property type="taxonomic scope" value="Bacteria"/>
</dbReference>
<organism evidence="7 8">
    <name type="scientific">Verminephrobacter eiseniae (strain EF01-2)</name>
    <dbReference type="NCBI Taxonomy" id="391735"/>
    <lineage>
        <taxon>Bacteria</taxon>
        <taxon>Pseudomonadati</taxon>
        <taxon>Pseudomonadota</taxon>
        <taxon>Betaproteobacteria</taxon>
        <taxon>Burkholderiales</taxon>
        <taxon>Comamonadaceae</taxon>
        <taxon>Verminephrobacter</taxon>
    </lineage>
</organism>
<dbReference type="CDD" id="cd06346">
    <property type="entry name" value="PBP1_ABC_ligand_binding-like"/>
    <property type="match status" value="1"/>
</dbReference>
<feature type="domain" description="Leucine-binding protein" evidence="6">
    <location>
        <begin position="30"/>
        <end position="361"/>
    </location>
</feature>
<evidence type="ECO:0000256" key="2">
    <source>
        <dbReference type="ARBA" id="ARBA00022448"/>
    </source>
</evidence>
<dbReference type="EMBL" id="CP000542">
    <property type="protein sequence ID" value="ABM60172.1"/>
    <property type="molecule type" value="Genomic_DNA"/>
</dbReference>
<keyword evidence="7" id="KW-0675">Receptor</keyword>
<dbReference type="STRING" id="391735.Veis_4471"/>
<dbReference type="SUPFAM" id="SSF53822">
    <property type="entry name" value="Periplasmic binding protein-like I"/>
    <property type="match status" value="1"/>
</dbReference>
<feature type="chain" id="PRO_5002640803" evidence="5">
    <location>
        <begin position="28"/>
        <end position="373"/>
    </location>
</feature>
<accession>A1WRB5</accession>
<dbReference type="InterPro" id="IPR028081">
    <property type="entry name" value="Leu-bd"/>
</dbReference>
<gene>
    <name evidence="7" type="ordered locus">Veis_4471</name>
</gene>
<dbReference type="GeneID" id="76462776"/>
<dbReference type="PRINTS" id="PR00337">
    <property type="entry name" value="LEUILEVALBP"/>
</dbReference>
<evidence type="ECO:0000256" key="5">
    <source>
        <dbReference type="SAM" id="SignalP"/>
    </source>
</evidence>
<evidence type="ECO:0000256" key="1">
    <source>
        <dbReference type="ARBA" id="ARBA00010062"/>
    </source>
</evidence>
<evidence type="ECO:0000313" key="8">
    <source>
        <dbReference type="Proteomes" id="UP000000374"/>
    </source>
</evidence>
<dbReference type="GO" id="GO:0006865">
    <property type="term" value="P:amino acid transport"/>
    <property type="evidence" value="ECO:0007669"/>
    <property type="project" value="UniProtKB-KW"/>
</dbReference>
<comment type="similarity">
    <text evidence="1">Belongs to the leucine-binding protein family.</text>
</comment>
<dbReference type="InterPro" id="IPR028082">
    <property type="entry name" value="Peripla_BP_I"/>
</dbReference>
<evidence type="ECO:0000256" key="3">
    <source>
        <dbReference type="ARBA" id="ARBA00022729"/>
    </source>
</evidence>
<sequence length="373" mass="39518">MKKRNWLAACAAVALQGALCTPWPALAQASIRIGAVLPLTGPSATIGEDIRRGIMLGVDEVNANGGVLGKKLALIVEDSANNPTTALTAARKLATVDKVPAVIGEYSSSITLPMAQYLVKEGVAHVNIGSSSTKVRALGGAAYSLIGLEDAGNRHAVRDTYGMGWRKIAVIVPNNAFGQGVAEGFRHEFEKLGGKVLAQVLYAGGQSSYRRELQQLARSKPDAYLYSAYGQESAVINRESKELGLRQVPWYAYIMSMCVSDTPAENVEGQIGMDVGAAKGELGKAYETAFRARHKEGFKSAFNGYGYDAVRMLAAALTQAKGSSSADVQRGLKEVGAGGFAGVTGTIAFDAEGQRIDPPYDNLRYQGGRLVPR</sequence>
<dbReference type="HOGENOM" id="CLU_027128_6_2_4"/>
<keyword evidence="2" id="KW-0813">Transport</keyword>
<keyword evidence="8" id="KW-1185">Reference proteome</keyword>
<keyword evidence="4" id="KW-0029">Amino-acid transport</keyword>
<dbReference type="KEGG" id="vei:Veis_4471"/>
<dbReference type="Gene3D" id="3.40.50.2300">
    <property type="match status" value="3"/>
</dbReference>
<evidence type="ECO:0000259" key="6">
    <source>
        <dbReference type="Pfam" id="PF13458"/>
    </source>
</evidence>
<protein>
    <submittedName>
        <fullName evidence="7">Extracellular ligand-binding receptor</fullName>
    </submittedName>
</protein>
<evidence type="ECO:0000313" key="7">
    <source>
        <dbReference type="EMBL" id="ABM60172.1"/>
    </source>
</evidence>